<dbReference type="GO" id="GO:0003677">
    <property type="term" value="F:DNA binding"/>
    <property type="evidence" value="ECO:0007669"/>
    <property type="project" value="UniProtKB-KW"/>
</dbReference>
<feature type="domain" description="OmpR/PhoB-type" evidence="2">
    <location>
        <begin position="1"/>
        <end position="66"/>
    </location>
</feature>
<sequence length="67" mass="7985">MCILLKNQDKVYSRESLYEKVWKNGYYGEDNSVNVHVSNIRKKIKSIEKDEEYIKTVWGIGFKLNNK</sequence>
<dbReference type="SMART" id="SM00862">
    <property type="entry name" value="Trans_reg_C"/>
    <property type="match status" value="1"/>
</dbReference>
<dbReference type="PROSITE" id="PS51755">
    <property type="entry name" value="OMPR_PHOB"/>
    <property type="match status" value="1"/>
</dbReference>
<dbReference type="AlphaFoldDB" id="A0A645BF97"/>
<dbReference type="SUPFAM" id="SSF46894">
    <property type="entry name" value="C-terminal effector domain of the bipartite response regulators"/>
    <property type="match status" value="1"/>
</dbReference>
<proteinExistence type="predicted"/>
<accession>A0A645BF97</accession>
<keyword evidence="1" id="KW-0238">DNA-binding</keyword>
<dbReference type="InterPro" id="IPR036388">
    <property type="entry name" value="WH-like_DNA-bd_sf"/>
</dbReference>
<dbReference type="Gene3D" id="1.10.10.10">
    <property type="entry name" value="Winged helix-like DNA-binding domain superfamily/Winged helix DNA-binding domain"/>
    <property type="match status" value="1"/>
</dbReference>
<dbReference type="Pfam" id="PF00486">
    <property type="entry name" value="Trans_reg_C"/>
    <property type="match status" value="1"/>
</dbReference>
<dbReference type="InterPro" id="IPR016032">
    <property type="entry name" value="Sig_transdc_resp-reg_C-effctor"/>
</dbReference>
<dbReference type="GO" id="GO:0006355">
    <property type="term" value="P:regulation of DNA-templated transcription"/>
    <property type="evidence" value="ECO:0007669"/>
    <property type="project" value="InterPro"/>
</dbReference>
<dbReference type="CDD" id="cd00383">
    <property type="entry name" value="trans_reg_C"/>
    <property type="match status" value="1"/>
</dbReference>
<dbReference type="EMBL" id="VSSQ01019571">
    <property type="protein sequence ID" value="MPM63728.1"/>
    <property type="molecule type" value="Genomic_DNA"/>
</dbReference>
<name>A0A645BF97_9ZZZZ</name>
<protein>
    <submittedName>
        <fullName evidence="3">Transcriptional regulatory protein SrrA</fullName>
    </submittedName>
</protein>
<comment type="caution">
    <text evidence="3">The sequence shown here is derived from an EMBL/GenBank/DDBJ whole genome shotgun (WGS) entry which is preliminary data.</text>
</comment>
<reference evidence="3" key="1">
    <citation type="submission" date="2019-08" db="EMBL/GenBank/DDBJ databases">
        <authorList>
            <person name="Kucharzyk K."/>
            <person name="Murdoch R.W."/>
            <person name="Higgins S."/>
            <person name="Loffler F."/>
        </authorList>
    </citation>
    <scope>NUCLEOTIDE SEQUENCE</scope>
</reference>
<evidence type="ECO:0000259" key="2">
    <source>
        <dbReference type="PROSITE" id="PS51755"/>
    </source>
</evidence>
<dbReference type="InterPro" id="IPR001867">
    <property type="entry name" value="OmpR/PhoB-type_DNA-bd"/>
</dbReference>
<gene>
    <name evidence="3" type="primary">srrA_53</name>
    <name evidence="3" type="ORF">SDC9_110610</name>
</gene>
<organism evidence="3">
    <name type="scientific">bioreactor metagenome</name>
    <dbReference type="NCBI Taxonomy" id="1076179"/>
    <lineage>
        <taxon>unclassified sequences</taxon>
        <taxon>metagenomes</taxon>
        <taxon>ecological metagenomes</taxon>
    </lineage>
</organism>
<dbReference type="GO" id="GO:0000160">
    <property type="term" value="P:phosphorelay signal transduction system"/>
    <property type="evidence" value="ECO:0007669"/>
    <property type="project" value="InterPro"/>
</dbReference>
<evidence type="ECO:0000256" key="1">
    <source>
        <dbReference type="ARBA" id="ARBA00023125"/>
    </source>
</evidence>
<evidence type="ECO:0000313" key="3">
    <source>
        <dbReference type="EMBL" id="MPM63728.1"/>
    </source>
</evidence>